<feature type="region of interest" description="Disordered" evidence="1">
    <location>
        <begin position="1"/>
        <end position="25"/>
    </location>
</feature>
<organism evidence="4 5">
    <name type="scientific">Pocillopora damicornis</name>
    <name type="common">Cauliflower coral</name>
    <name type="synonym">Millepora damicornis</name>
    <dbReference type="NCBI Taxonomy" id="46731"/>
    <lineage>
        <taxon>Eukaryota</taxon>
        <taxon>Metazoa</taxon>
        <taxon>Cnidaria</taxon>
        <taxon>Anthozoa</taxon>
        <taxon>Hexacorallia</taxon>
        <taxon>Scleractinia</taxon>
        <taxon>Astrocoeniina</taxon>
        <taxon>Pocilloporidae</taxon>
        <taxon>Pocillopora</taxon>
    </lineage>
</organism>
<keyword evidence="2" id="KW-0812">Transmembrane</keyword>
<dbReference type="SUPFAM" id="SSF51197">
    <property type="entry name" value="Clavaminate synthase-like"/>
    <property type="match status" value="1"/>
</dbReference>
<sequence length="455" mass="53031">MMAKSSSTRQRERKKSSPSTYFKESKFDNSSKTLNADLSPTLGKTSQNLRNRWLWRCFIFTFLMLTGIISLYFDNNSKFFPRTWSSILADLSGTPKRDAEVPCSVMDNSTVDHRSNLTLAEFIRCYDAKRPVVITDILKNWKAMNWTKSFLVRNYGDKRVSMKATEGPLNKAQGFAVPLKNFAEHVHEGQPELWTYLEDELFIEMNPELREDVGQPVYLREDFFQLLPKEIRPWNAMLLWGTAHSRSSLHIDPYNWTGTNAVLRGKKMWKLFPPGQDHLLYVRKNQRCGFPLDCLKYNSHYQNENQASVKWPYLEVWLQTILNDTNSPIDAFNPDYKQYPKFRRAQAISFTQQAGDLLIIPTGWFHQAYNPVETMAISSQVMNSQNYKLVLEEIYKAGEIDARKLPRNFENLSAQKQVEAVVKIIPKDVIEKGRRVTEDILDQLKWKGKTKQRNK</sequence>
<dbReference type="FunFam" id="2.60.120.650:FF:000081">
    <property type="entry name" value="Predicted protein"/>
    <property type="match status" value="1"/>
</dbReference>
<dbReference type="Gene3D" id="2.60.120.650">
    <property type="entry name" value="Cupin"/>
    <property type="match status" value="1"/>
</dbReference>
<evidence type="ECO:0000256" key="1">
    <source>
        <dbReference type="SAM" id="MobiDB-lite"/>
    </source>
</evidence>
<keyword evidence="2" id="KW-1133">Transmembrane helix</keyword>
<dbReference type="InterPro" id="IPR003347">
    <property type="entry name" value="JmjC_dom"/>
</dbReference>
<keyword evidence="2" id="KW-0472">Membrane</keyword>
<dbReference type="GO" id="GO:0005634">
    <property type="term" value="C:nucleus"/>
    <property type="evidence" value="ECO:0007669"/>
    <property type="project" value="TreeGrafter"/>
</dbReference>
<evidence type="ECO:0000313" key="4">
    <source>
        <dbReference type="EMBL" id="RMX48992.1"/>
    </source>
</evidence>
<dbReference type="AlphaFoldDB" id="A0A3M6U5M7"/>
<evidence type="ECO:0000259" key="3">
    <source>
        <dbReference type="PROSITE" id="PS51184"/>
    </source>
</evidence>
<evidence type="ECO:0000256" key="2">
    <source>
        <dbReference type="SAM" id="Phobius"/>
    </source>
</evidence>
<dbReference type="PANTHER" id="PTHR12480">
    <property type="entry name" value="ARGININE DEMETHYLASE AND LYSYL-HYDROXYLASE JMJD"/>
    <property type="match status" value="1"/>
</dbReference>
<dbReference type="OrthoDB" id="203487at2759"/>
<accession>A0A3M6U5M7</accession>
<dbReference type="PROSITE" id="PS51184">
    <property type="entry name" value="JMJC"/>
    <property type="match status" value="1"/>
</dbReference>
<dbReference type="InterPro" id="IPR050910">
    <property type="entry name" value="JMJD6_ArgDemeth/LysHydrox"/>
</dbReference>
<feature type="transmembrane region" description="Helical" evidence="2">
    <location>
        <begin position="53"/>
        <end position="73"/>
    </location>
</feature>
<name>A0A3M6U5M7_POCDA</name>
<dbReference type="Proteomes" id="UP000275408">
    <property type="component" value="Unassembled WGS sequence"/>
</dbReference>
<feature type="domain" description="JmjC" evidence="3">
    <location>
        <begin position="204"/>
        <end position="398"/>
    </location>
</feature>
<dbReference type="InterPro" id="IPR041667">
    <property type="entry name" value="Cupin_8"/>
</dbReference>
<dbReference type="PANTHER" id="PTHR12480:SF21">
    <property type="entry name" value="JMJC DOMAIN-CONTAINING PROTEIN 8"/>
    <property type="match status" value="1"/>
</dbReference>
<dbReference type="SMART" id="SM00558">
    <property type="entry name" value="JmjC"/>
    <property type="match status" value="1"/>
</dbReference>
<proteinExistence type="predicted"/>
<reference evidence="4 5" key="1">
    <citation type="journal article" date="2018" name="Sci. Rep.">
        <title>Comparative analysis of the Pocillopora damicornis genome highlights role of immune system in coral evolution.</title>
        <authorList>
            <person name="Cunning R."/>
            <person name="Bay R.A."/>
            <person name="Gillette P."/>
            <person name="Baker A.C."/>
            <person name="Traylor-Knowles N."/>
        </authorList>
    </citation>
    <scope>NUCLEOTIDE SEQUENCE [LARGE SCALE GENOMIC DNA]</scope>
    <source>
        <strain evidence="4">RSMAS</strain>
        <tissue evidence="4">Whole animal</tissue>
    </source>
</reference>
<dbReference type="EMBL" id="RCHS01002221">
    <property type="protein sequence ID" value="RMX48992.1"/>
    <property type="molecule type" value="Genomic_DNA"/>
</dbReference>
<gene>
    <name evidence="4" type="ORF">pdam_00008269</name>
</gene>
<comment type="caution">
    <text evidence="4">The sequence shown here is derived from an EMBL/GenBank/DDBJ whole genome shotgun (WGS) entry which is preliminary data.</text>
</comment>
<keyword evidence="5" id="KW-1185">Reference proteome</keyword>
<evidence type="ECO:0000313" key="5">
    <source>
        <dbReference type="Proteomes" id="UP000275408"/>
    </source>
</evidence>
<dbReference type="Pfam" id="PF13621">
    <property type="entry name" value="Cupin_8"/>
    <property type="match status" value="1"/>
</dbReference>
<protein>
    <recommendedName>
        <fullName evidence="3">JmjC domain-containing protein</fullName>
    </recommendedName>
</protein>
<dbReference type="GO" id="GO:0000987">
    <property type="term" value="F:cis-regulatory region sequence-specific DNA binding"/>
    <property type="evidence" value="ECO:0007669"/>
    <property type="project" value="TreeGrafter"/>
</dbReference>